<reference evidence="3" key="2">
    <citation type="submission" date="2020-05" db="UniProtKB">
        <authorList>
            <consortium name="EnsemblMetazoa"/>
        </authorList>
    </citation>
    <scope>IDENTIFICATION</scope>
    <source>
        <strain evidence="3">ACHKN1017</strain>
    </source>
</reference>
<proteinExistence type="predicted"/>
<protein>
    <recommendedName>
        <fullName evidence="2">WH2 domain-containing protein</fullName>
    </recommendedName>
</protein>
<dbReference type="VEuPathDB" id="VectorBase:ACHR002096"/>
<dbReference type="AlphaFoldDB" id="A0A182JUB4"/>
<dbReference type="GO" id="GO:0003779">
    <property type="term" value="F:actin binding"/>
    <property type="evidence" value="ECO:0007669"/>
    <property type="project" value="InterPro"/>
</dbReference>
<dbReference type="PROSITE" id="PS51082">
    <property type="entry name" value="WH2"/>
    <property type="match status" value="1"/>
</dbReference>
<dbReference type="Pfam" id="PF02205">
    <property type="entry name" value="WH2"/>
    <property type="match status" value="1"/>
</dbReference>
<dbReference type="Proteomes" id="UP000075881">
    <property type="component" value="Unassembled WGS sequence"/>
</dbReference>
<dbReference type="EnsemblMetazoa" id="ACHR002096-RA">
    <property type="protein sequence ID" value="ACHR002096-PA"/>
    <property type="gene ID" value="ACHR002096"/>
</dbReference>
<feature type="region of interest" description="Disordered" evidence="1">
    <location>
        <begin position="1"/>
        <end position="94"/>
    </location>
</feature>
<reference evidence="4" key="1">
    <citation type="submission" date="2013-03" db="EMBL/GenBank/DDBJ databases">
        <title>The Genome Sequence of Anopheles christyi ACHKN1017.</title>
        <authorList>
            <consortium name="The Broad Institute Genomics Platform"/>
            <person name="Neafsey D.E."/>
            <person name="Besansky N."/>
            <person name="Walker B."/>
            <person name="Young S.K."/>
            <person name="Zeng Q."/>
            <person name="Gargeya S."/>
            <person name="Fitzgerald M."/>
            <person name="Haas B."/>
            <person name="Abouelleil A."/>
            <person name="Allen A.W."/>
            <person name="Alvarado L."/>
            <person name="Arachchi H.M."/>
            <person name="Berlin A.M."/>
            <person name="Chapman S.B."/>
            <person name="Gainer-Dewar J."/>
            <person name="Goldberg J."/>
            <person name="Griggs A."/>
            <person name="Gujja S."/>
            <person name="Hansen M."/>
            <person name="Howarth C."/>
            <person name="Imamovic A."/>
            <person name="Ireland A."/>
            <person name="Larimer J."/>
            <person name="McCowan C."/>
            <person name="Murphy C."/>
            <person name="Pearson M."/>
            <person name="Poon T.W."/>
            <person name="Priest M."/>
            <person name="Roberts A."/>
            <person name="Saif S."/>
            <person name="Shea T."/>
            <person name="Sisk P."/>
            <person name="Sykes S."/>
            <person name="Wortman J."/>
            <person name="Nusbaum C."/>
            <person name="Birren B."/>
        </authorList>
    </citation>
    <scope>NUCLEOTIDE SEQUENCE [LARGE SCALE GENOMIC DNA]</scope>
    <source>
        <strain evidence="4">ACHKN1017</strain>
    </source>
</reference>
<name>A0A182JUB4_9DIPT</name>
<dbReference type="STRING" id="43041.A0A182JUB4"/>
<evidence type="ECO:0000313" key="4">
    <source>
        <dbReference type="Proteomes" id="UP000075881"/>
    </source>
</evidence>
<evidence type="ECO:0000259" key="2">
    <source>
        <dbReference type="PROSITE" id="PS51082"/>
    </source>
</evidence>
<feature type="domain" description="WH2" evidence="2">
    <location>
        <begin position="60"/>
        <end position="77"/>
    </location>
</feature>
<evidence type="ECO:0000256" key="1">
    <source>
        <dbReference type="SAM" id="MobiDB-lite"/>
    </source>
</evidence>
<keyword evidence="4" id="KW-1185">Reference proteome</keyword>
<organism evidence="3 4">
    <name type="scientific">Anopheles christyi</name>
    <dbReference type="NCBI Taxonomy" id="43041"/>
    <lineage>
        <taxon>Eukaryota</taxon>
        <taxon>Metazoa</taxon>
        <taxon>Ecdysozoa</taxon>
        <taxon>Arthropoda</taxon>
        <taxon>Hexapoda</taxon>
        <taxon>Insecta</taxon>
        <taxon>Pterygota</taxon>
        <taxon>Neoptera</taxon>
        <taxon>Endopterygota</taxon>
        <taxon>Diptera</taxon>
        <taxon>Nematocera</taxon>
        <taxon>Culicoidea</taxon>
        <taxon>Culicidae</taxon>
        <taxon>Anophelinae</taxon>
        <taxon>Anopheles</taxon>
    </lineage>
</organism>
<dbReference type="InterPro" id="IPR003124">
    <property type="entry name" value="WH2_dom"/>
</dbReference>
<feature type="compositionally biased region" description="Pro residues" evidence="1">
    <location>
        <begin position="10"/>
        <end position="28"/>
    </location>
</feature>
<sequence length="94" mass="9690">MASSSEQPVSMPPPPPPSGLAPPPPPPLVSGGPGGAPKNATGKGTVWKKPSTDSVPTEDVNDRLLADIRAGVSLKPTKTRDRSSAVLRRKGNFK</sequence>
<accession>A0A182JUB4</accession>
<evidence type="ECO:0000313" key="3">
    <source>
        <dbReference type="EnsemblMetazoa" id="ACHR002096-PA"/>
    </source>
</evidence>